<comment type="caution">
    <text evidence="1">The sequence shown here is derived from an EMBL/GenBank/DDBJ whole genome shotgun (WGS) entry which is preliminary data.</text>
</comment>
<reference evidence="1" key="2">
    <citation type="journal article" date="2022" name="New Phytol.">
        <title>Evolutionary transition to the ectomycorrhizal habit in the genomes of a hyperdiverse lineage of mushroom-forming fungi.</title>
        <authorList>
            <person name="Looney B."/>
            <person name="Miyauchi S."/>
            <person name="Morin E."/>
            <person name="Drula E."/>
            <person name="Courty P.E."/>
            <person name="Kohler A."/>
            <person name="Kuo A."/>
            <person name="LaButti K."/>
            <person name="Pangilinan J."/>
            <person name="Lipzen A."/>
            <person name="Riley R."/>
            <person name="Andreopoulos W."/>
            <person name="He G."/>
            <person name="Johnson J."/>
            <person name="Nolan M."/>
            <person name="Tritt A."/>
            <person name="Barry K.W."/>
            <person name="Grigoriev I.V."/>
            <person name="Nagy L.G."/>
            <person name="Hibbett D."/>
            <person name="Henrissat B."/>
            <person name="Matheny P.B."/>
            <person name="Labbe J."/>
            <person name="Martin F.M."/>
        </authorList>
    </citation>
    <scope>NUCLEOTIDE SEQUENCE</scope>
    <source>
        <strain evidence="1">EC-137</strain>
    </source>
</reference>
<dbReference type="EMBL" id="MU273605">
    <property type="protein sequence ID" value="KAI0030797.1"/>
    <property type="molecule type" value="Genomic_DNA"/>
</dbReference>
<keyword evidence="2" id="KW-1185">Reference proteome</keyword>
<sequence>MTEFWVSKKQYWCKYCETFIRDDAPSRRQHENGLRHQGNKERFVRNLYKQSEKAKKDADEEKREMARIEQAAQAAFSSDVASGRAKQHAASSPAGPSSSSSGPTKAAAVLPSTRSFTDYSTAESLGYIDPDAERAQAEFAKRQTMGFVGDWQPVQSKLPPPPQANEADVKEEGVKTEEGALLAEAGKKRPAEADGEEDERGWKLRRKTASVGLGEIYDPGVIAVKPRIKK</sequence>
<feature type="non-terminal residue" evidence="1">
    <location>
        <position position="230"/>
    </location>
</feature>
<evidence type="ECO:0000313" key="1">
    <source>
        <dbReference type="EMBL" id="KAI0030797.1"/>
    </source>
</evidence>
<reference evidence="1" key="1">
    <citation type="submission" date="2021-02" db="EMBL/GenBank/DDBJ databases">
        <authorList>
            <consortium name="DOE Joint Genome Institute"/>
            <person name="Ahrendt S."/>
            <person name="Looney B.P."/>
            <person name="Miyauchi S."/>
            <person name="Morin E."/>
            <person name="Drula E."/>
            <person name="Courty P.E."/>
            <person name="Chicoki N."/>
            <person name="Fauchery L."/>
            <person name="Kohler A."/>
            <person name="Kuo A."/>
            <person name="Labutti K."/>
            <person name="Pangilinan J."/>
            <person name="Lipzen A."/>
            <person name="Riley R."/>
            <person name="Andreopoulos W."/>
            <person name="He G."/>
            <person name="Johnson J."/>
            <person name="Barry K.W."/>
            <person name="Grigoriev I.V."/>
            <person name="Nagy L."/>
            <person name="Hibbett D."/>
            <person name="Henrissat B."/>
            <person name="Matheny P.B."/>
            <person name="Labbe J."/>
            <person name="Martin F."/>
        </authorList>
    </citation>
    <scope>NUCLEOTIDE SEQUENCE</scope>
    <source>
        <strain evidence="1">EC-137</strain>
    </source>
</reference>
<protein>
    <submittedName>
        <fullName evidence="1">Uncharacterized protein</fullName>
    </submittedName>
</protein>
<evidence type="ECO:0000313" key="2">
    <source>
        <dbReference type="Proteomes" id="UP000814128"/>
    </source>
</evidence>
<proteinExistence type="predicted"/>
<organism evidence="1 2">
    <name type="scientific">Vararia minispora EC-137</name>
    <dbReference type="NCBI Taxonomy" id="1314806"/>
    <lineage>
        <taxon>Eukaryota</taxon>
        <taxon>Fungi</taxon>
        <taxon>Dikarya</taxon>
        <taxon>Basidiomycota</taxon>
        <taxon>Agaricomycotina</taxon>
        <taxon>Agaricomycetes</taxon>
        <taxon>Russulales</taxon>
        <taxon>Lachnocladiaceae</taxon>
        <taxon>Vararia</taxon>
    </lineage>
</organism>
<name>A0ACB8QGM3_9AGAM</name>
<accession>A0ACB8QGM3</accession>
<dbReference type="Proteomes" id="UP000814128">
    <property type="component" value="Unassembled WGS sequence"/>
</dbReference>
<gene>
    <name evidence="1" type="ORF">K488DRAFT_11388</name>
</gene>